<organism evidence="13 14">
    <name type="scientific">Polypedilum vanderplanki</name>
    <name type="common">Sleeping chironomid midge</name>
    <dbReference type="NCBI Taxonomy" id="319348"/>
    <lineage>
        <taxon>Eukaryota</taxon>
        <taxon>Metazoa</taxon>
        <taxon>Ecdysozoa</taxon>
        <taxon>Arthropoda</taxon>
        <taxon>Hexapoda</taxon>
        <taxon>Insecta</taxon>
        <taxon>Pterygota</taxon>
        <taxon>Neoptera</taxon>
        <taxon>Endopterygota</taxon>
        <taxon>Diptera</taxon>
        <taxon>Nematocera</taxon>
        <taxon>Chironomoidea</taxon>
        <taxon>Chironomidae</taxon>
        <taxon>Chironominae</taxon>
        <taxon>Polypedilum</taxon>
        <taxon>Polypedilum</taxon>
    </lineage>
</organism>
<evidence type="ECO:0000256" key="2">
    <source>
        <dbReference type="ARBA" id="ARBA00022448"/>
    </source>
</evidence>
<keyword evidence="4" id="KW-0597">Phosphoprotein</keyword>
<dbReference type="FunFam" id="3.30.530.20:FF:000017">
    <property type="entry name" value="Phosphatidylcholine transfer protein, putative"/>
    <property type="match status" value="1"/>
</dbReference>
<evidence type="ECO:0000256" key="7">
    <source>
        <dbReference type="ARBA" id="ARBA00023121"/>
    </source>
</evidence>
<evidence type="ECO:0000313" key="14">
    <source>
        <dbReference type="Proteomes" id="UP001107558"/>
    </source>
</evidence>
<evidence type="ECO:0000256" key="9">
    <source>
        <dbReference type="ARBA" id="ARBA00069061"/>
    </source>
</evidence>
<feature type="domain" description="START" evidence="12">
    <location>
        <begin position="92"/>
        <end position="279"/>
    </location>
</feature>
<evidence type="ECO:0000256" key="6">
    <source>
        <dbReference type="ARBA" id="ARBA00023055"/>
    </source>
</evidence>
<evidence type="ECO:0000256" key="4">
    <source>
        <dbReference type="ARBA" id="ARBA00022553"/>
    </source>
</evidence>
<evidence type="ECO:0000256" key="1">
    <source>
        <dbReference type="ARBA" id="ARBA00004496"/>
    </source>
</evidence>
<proteinExistence type="predicted"/>
<dbReference type="PANTHER" id="PTHR19308:SF8">
    <property type="entry name" value="STAR-RELATED LIPID TRANSFER PROTEIN 7, MITOCHONDRIAL"/>
    <property type="match status" value="1"/>
</dbReference>
<evidence type="ECO:0000259" key="12">
    <source>
        <dbReference type="PROSITE" id="PS50848"/>
    </source>
</evidence>
<evidence type="ECO:0000256" key="10">
    <source>
        <dbReference type="ARBA" id="ARBA00077188"/>
    </source>
</evidence>
<comment type="caution">
    <text evidence="13">The sequence shown here is derived from an EMBL/GenBank/DDBJ whole genome shotgun (WGS) entry which is preliminary data.</text>
</comment>
<dbReference type="PANTHER" id="PTHR19308">
    <property type="entry name" value="PHOSPHATIDYLCHOLINE TRANSFER PROTEIN"/>
    <property type="match status" value="1"/>
</dbReference>
<evidence type="ECO:0000256" key="8">
    <source>
        <dbReference type="ARBA" id="ARBA00063535"/>
    </source>
</evidence>
<keyword evidence="5" id="KW-0007">Acetylation</keyword>
<comment type="subcellular location">
    <subcellularLocation>
        <location evidence="1">Cytoplasm</location>
    </subcellularLocation>
</comment>
<gene>
    <name evidence="13" type="ORF">PVAND_005527</name>
</gene>
<keyword evidence="2" id="KW-0813">Transport</keyword>
<dbReference type="Proteomes" id="UP001107558">
    <property type="component" value="Chromosome 2"/>
</dbReference>
<dbReference type="InterPro" id="IPR051213">
    <property type="entry name" value="START_lipid_transfer"/>
</dbReference>
<dbReference type="GO" id="GO:0005829">
    <property type="term" value="C:cytosol"/>
    <property type="evidence" value="ECO:0007669"/>
    <property type="project" value="UniProtKB-ARBA"/>
</dbReference>
<keyword evidence="14" id="KW-1185">Reference proteome</keyword>
<sequence>MFREQNFFNFIKKIKSNVKINRNTFYSLMAGPLYFTIEDWENNRIYLDDDAKRYLREFDFIEQLKNPKNVIENFSKECCLTGNNNCDDINLWEFYVQKDNMITWRREEEDNPGQYAYKVYVKYDDITAEDFLHVQMDIDYRREWDDTAVSLEVIDSDPFDNQQVIYWEMQWPKLFANRDYVFLRKCFIDRKRNLILICCKSINHPRYPENPRLERVKDYWSYMVIKPSTTFNQKGFEFSLTYYDNPGIKIPKYVTNYVSQRQLPEFIKQLYHATIKYAEKRAKESWKETKDPGFEYPSDTRLDDYENDTEEEHMPDNVNFNKQSVSSNEKEVISTVEEDTSHRKSWWSYLIPFYYHT</sequence>
<dbReference type="SUPFAM" id="SSF55961">
    <property type="entry name" value="Bet v1-like"/>
    <property type="match status" value="1"/>
</dbReference>
<dbReference type="SMART" id="SM00234">
    <property type="entry name" value="START"/>
    <property type="match status" value="1"/>
</dbReference>
<reference evidence="13" key="1">
    <citation type="submission" date="2021-03" db="EMBL/GenBank/DDBJ databases">
        <title>Chromosome level genome of the anhydrobiotic midge Polypedilum vanderplanki.</title>
        <authorList>
            <person name="Yoshida Y."/>
            <person name="Kikawada T."/>
            <person name="Gusev O."/>
        </authorList>
    </citation>
    <scope>NUCLEOTIDE SEQUENCE</scope>
    <source>
        <strain evidence="13">NIAS01</strain>
        <tissue evidence="13">Whole body or cell culture</tissue>
    </source>
</reference>
<dbReference type="OrthoDB" id="1295045at2759"/>
<dbReference type="AlphaFoldDB" id="A0A9J6C0S3"/>
<dbReference type="InterPro" id="IPR023393">
    <property type="entry name" value="START-like_dom_sf"/>
</dbReference>
<keyword evidence="6" id="KW-0445">Lipid transport</keyword>
<dbReference type="GO" id="GO:0008289">
    <property type="term" value="F:lipid binding"/>
    <property type="evidence" value="ECO:0007669"/>
    <property type="project" value="UniProtKB-KW"/>
</dbReference>
<dbReference type="GO" id="GO:0006869">
    <property type="term" value="P:lipid transport"/>
    <property type="evidence" value="ECO:0007669"/>
    <property type="project" value="UniProtKB-KW"/>
</dbReference>
<dbReference type="Gene3D" id="3.30.530.20">
    <property type="match status" value="1"/>
</dbReference>
<name>A0A9J6C0S3_POLVA</name>
<keyword evidence="7" id="KW-0446">Lipid-binding</keyword>
<evidence type="ECO:0000313" key="13">
    <source>
        <dbReference type="EMBL" id="KAG5675639.1"/>
    </source>
</evidence>
<dbReference type="PROSITE" id="PS50848">
    <property type="entry name" value="START"/>
    <property type="match status" value="1"/>
</dbReference>
<protein>
    <recommendedName>
        <fullName evidence="9">Phosphatidylcholine transfer protein</fullName>
    </recommendedName>
    <alternativeName>
        <fullName evidence="11">START domain-containing protein 2</fullName>
    </alternativeName>
    <alternativeName>
        <fullName evidence="10">StAR-related lipid transfer protein 2</fullName>
    </alternativeName>
</protein>
<keyword evidence="3" id="KW-0963">Cytoplasm</keyword>
<evidence type="ECO:0000256" key="5">
    <source>
        <dbReference type="ARBA" id="ARBA00022990"/>
    </source>
</evidence>
<evidence type="ECO:0000256" key="3">
    <source>
        <dbReference type="ARBA" id="ARBA00022490"/>
    </source>
</evidence>
<accession>A0A9J6C0S3</accession>
<dbReference type="EMBL" id="JADBJN010000002">
    <property type="protein sequence ID" value="KAG5675639.1"/>
    <property type="molecule type" value="Genomic_DNA"/>
</dbReference>
<evidence type="ECO:0000256" key="11">
    <source>
        <dbReference type="ARBA" id="ARBA00079049"/>
    </source>
</evidence>
<comment type="subunit">
    <text evidence="8">Interacts with ACOT13/THEM2.</text>
</comment>
<dbReference type="Pfam" id="PF01852">
    <property type="entry name" value="START"/>
    <property type="match status" value="1"/>
</dbReference>
<dbReference type="InterPro" id="IPR002913">
    <property type="entry name" value="START_lipid-bd_dom"/>
</dbReference>